<feature type="compositionally biased region" description="Basic and acidic residues" evidence="1">
    <location>
        <begin position="246"/>
        <end position="255"/>
    </location>
</feature>
<feature type="compositionally biased region" description="Low complexity" evidence="1">
    <location>
        <begin position="1"/>
        <end position="18"/>
    </location>
</feature>
<feature type="region of interest" description="Disordered" evidence="1">
    <location>
        <begin position="142"/>
        <end position="288"/>
    </location>
</feature>
<dbReference type="GeneID" id="92093280"/>
<reference evidence="3 4" key="1">
    <citation type="submission" date="2023-01" db="EMBL/GenBank/DDBJ databases">
        <title>Analysis of 21 Apiospora genomes using comparative genomics revels a genus with tremendous synthesis potential of carbohydrate active enzymes and secondary metabolites.</title>
        <authorList>
            <person name="Sorensen T."/>
        </authorList>
    </citation>
    <scope>NUCLEOTIDE SEQUENCE [LARGE SCALE GENOMIC DNA]</scope>
    <source>
        <strain evidence="3 4">CBS 135458</strain>
    </source>
</reference>
<feature type="compositionally biased region" description="Low complexity" evidence="1">
    <location>
        <begin position="214"/>
        <end position="227"/>
    </location>
</feature>
<dbReference type="InterPro" id="IPR028020">
    <property type="entry name" value="ASX_DEUBAD_dom"/>
</dbReference>
<evidence type="ECO:0000259" key="2">
    <source>
        <dbReference type="Pfam" id="PF13919"/>
    </source>
</evidence>
<feature type="compositionally biased region" description="Basic and acidic residues" evidence="1">
    <location>
        <begin position="149"/>
        <end position="159"/>
    </location>
</feature>
<evidence type="ECO:0000313" key="4">
    <source>
        <dbReference type="Proteomes" id="UP001480595"/>
    </source>
</evidence>
<protein>
    <submittedName>
        <fullName evidence="3">Proline-rich early nodulin-like protein</fullName>
    </submittedName>
</protein>
<gene>
    <name evidence="3" type="ORF">PG994_008808</name>
</gene>
<evidence type="ECO:0000256" key="1">
    <source>
        <dbReference type="SAM" id="MobiDB-lite"/>
    </source>
</evidence>
<dbReference type="RefSeq" id="XP_066713806.1">
    <property type="nucleotide sequence ID" value="XM_066860217.1"/>
</dbReference>
<feature type="region of interest" description="Disordered" evidence="1">
    <location>
        <begin position="1"/>
        <end position="24"/>
    </location>
</feature>
<organism evidence="3 4">
    <name type="scientific">Apiospora phragmitis</name>
    <dbReference type="NCBI Taxonomy" id="2905665"/>
    <lineage>
        <taxon>Eukaryota</taxon>
        <taxon>Fungi</taxon>
        <taxon>Dikarya</taxon>
        <taxon>Ascomycota</taxon>
        <taxon>Pezizomycotina</taxon>
        <taxon>Sordariomycetes</taxon>
        <taxon>Xylariomycetidae</taxon>
        <taxon>Amphisphaeriales</taxon>
        <taxon>Apiosporaceae</taxon>
        <taxon>Apiospora</taxon>
    </lineage>
</organism>
<feature type="compositionally biased region" description="Basic and acidic residues" evidence="1">
    <location>
        <begin position="166"/>
        <end position="195"/>
    </location>
</feature>
<dbReference type="Pfam" id="PF13919">
    <property type="entry name" value="ASXH"/>
    <property type="match status" value="1"/>
</dbReference>
<name>A0ABR1UHH6_9PEZI</name>
<comment type="caution">
    <text evidence="3">The sequence shown here is derived from an EMBL/GenBank/DDBJ whole genome shotgun (WGS) entry which is preliminary data.</text>
</comment>
<feature type="domain" description="ASX DEUBAD" evidence="2">
    <location>
        <begin position="20"/>
        <end position="145"/>
    </location>
</feature>
<proteinExistence type="predicted"/>
<keyword evidence="4" id="KW-1185">Reference proteome</keyword>
<accession>A0ABR1UHH6</accession>
<evidence type="ECO:0000313" key="3">
    <source>
        <dbReference type="EMBL" id="KAK8058360.1"/>
    </source>
</evidence>
<dbReference type="Proteomes" id="UP001480595">
    <property type="component" value="Unassembled WGS sequence"/>
</dbReference>
<feature type="compositionally biased region" description="Polar residues" evidence="1">
    <location>
        <begin position="277"/>
        <end position="288"/>
    </location>
</feature>
<sequence>MPSSRHSAPAPASATNQDQDQDQLNEQLSDVLDPKSAISKVENVHRAVVNPYYWSLLSAEDRAQILHLWPDQEAVIYAGTTKAVLDFDCIKVNRDLRVNCRQYVEDHQAGRHEPAWLAAAERAHVQRAEGLYDEMRAQHVERQFGVPVPRKESKGKGKADQSPPEVHADKDNRNVSEKQSDSKQVEDKIIVHPETAEQEDTEQQKSAAEQDPIVQQVAAVQEGAAVENATMEPEQTAATSQVADTESDKGKKAEDVSPETSPTTRSGVLRRSKRQTSRSNPISRASSG</sequence>
<dbReference type="EMBL" id="JAQQWL010000009">
    <property type="protein sequence ID" value="KAK8058360.1"/>
    <property type="molecule type" value="Genomic_DNA"/>
</dbReference>